<dbReference type="Proteomes" id="UP001484179">
    <property type="component" value="Chromosome 1"/>
</dbReference>
<proteinExistence type="predicted"/>
<dbReference type="EMBL" id="CP150849">
    <property type="protein sequence ID" value="WZW54966.1"/>
    <property type="molecule type" value="Genomic_DNA"/>
</dbReference>
<keyword evidence="2" id="KW-1185">Reference proteome</keyword>
<organism evidence="1 2">
    <name type="scientific">Burkholderia pyrrocinia</name>
    <name type="common">Pseudomonas pyrrocinia</name>
    <dbReference type="NCBI Taxonomy" id="60550"/>
    <lineage>
        <taxon>Bacteria</taxon>
        <taxon>Pseudomonadati</taxon>
        <taxon>Pseudomonadota</taxon>
        <taxon>Betaproteobacteria</taxon>
        <taxon>Burkholderiales</taxon>
        <taxon>Burkholderiaceae</taxon>
        <taxon>Burkholderia</taxon>
        <taxon>Burkholderia cepacia complex</taxon>
    </lineage>
</organism>
<name>A0ABZ3BIX1_BURPY</name>
<reference evidence="1 2" key="1">
    <citation type="submission" date="2024-04" db="EMBL/GenBank/DDBJ databases">
        <title>Biological Control Activity of Plant Growth Promoting Rhizobacteria Burkholderia pyrrocinia BX1 against Tobacco black shank Introduction Tobacco black shank (TBS) caused by the oomycete Phytophthora. nicotianae (P. nicotianae) has become a destructive soil.</title>
        <authorList>
            <person name="Liu X."/>
            <person name="Shu C."/>
        </authorList>
    </citation>
    <scope>NUCLEOTIDE SEQUENCE [LARGE SCALE GENOMIC DNA]</scope>
    <source>
        <strain evidence="1 2">BX1</strain>
    </source>
</reference>
<gene>
    <name evidence="1" type="ORF">WN985_04660</name>
</gene>
<accession>A0ABZ3BIX1</accession>
<evidence type="ECO:0000313" key="1">
    <source>
        <dbReference type="EMBL" id="WZW54966.1"/>
    </source>
</evidence>
<sequence length="100" mass="11508">MRNRAAAAMPAERAVARRIVSHRHDAFHYSRESVALDIFRRITQDITNKFKIDRLIIGLLKNRQGSFIHCASPLKISYFTGILRSFPYQTFPHPADIPSN</sequence>
<protein>
    <submittedName>
        <fullName evidence="1">Uncharacterized protein</fullName>
    </submittedName>
</protein>
<evidence type="ECO:0000313" key="2">
    <source>
        <dbReference type="Proteomes" id="UP001484179"/>
    </source>
</evidence>
<dbReference type="RefSeq" id="WP_342308947.1">
    <property type="nucleotide sequence ID" value="NZ_CP150849.1"/>
</dbReference>